<accession>A0A445DDN3</accession>
<comment type="caution">
    <text evidence="2">The sequence shown here is derived from an EMBL/GenBank/DDBJ whole genome shotgun (WGS) entry which is preliminary data.</text>
</comment>
<gene>
    <name evidence="2" type="ORF">Ahy_A04g018403</name>
</gene>
<dbReference type="PANTHER" id="PTHR33710:SF77">
    <property type="entry name" value="DNASE I-LIKE SUPERFAMILY PROTEIN"/>
    <property type="match status" value="1"/>
</dbReference>
<dbReference type="Gene3D" id="3.60.10.10">
    <property type="entry name" value="Endonuclease/exonuclease/phosphatase"/>
    <property type="match status" value="1"/>
</dbReference>
<feature type="compositionally biased region" description="Polar residues" evidence="1">
    <location>
        <begin position="71"/>
        <end position="83"/>
    </location>
</feature>
<reference evidence="2 3" key="1">
    <citation type="submission" date="2019-01" db="EMBL/GenBank/DDBJ databases">
        <title>Sequencing of cultivated peanut Arachis hypogaea provides insights into genome evolution and oil improvement.</title>
        <authorList>
            <person name="Chen X."/>
        </authorList>
    </citation>
    <scope>NUCLEOTIDE SEQUENCE [LARGE SCALE GENOMIC DNA]</scope>
    <source>
        <strain evidence="3">cv. Fuhuasheng</strain>
        <tissue evidence="2">Leaves</tissue>
    </source>
</reference>
<dbReference type="Proteomes" id="UP000289738">
    <property type="component" value="Chromosome A04"/>
</dbReference>
<feature type="region of interest" description="Disordered" evidence="1">
    <location>
        <begin position="27"/>
        <end position="91"/>
    </location>
</feature>
<keyword evidence="3" id="KW-1185">Reference proteome</keyword>
<feature type="region of interest" description="Disordered" evidence="1">
    <location>
        <begin position="185"/>
        <end position="208"/>
    </location>
</feature>
<sequence>MAENQGNYNRRAKKILEKIMTELNEIKTRRERNTNRPSPIKKRIEAGYWTGKQQGEEKSINQEVSFGAKKITNTAGGTEQQNKGKALKSNKDSRDIWALRRMEEEKDGMAKEKNLIIQTAAGGGTYFVELVEEEDEDKNGKKETQALHAEWEKRLTMEIISKLNIKRKRAEQDILMIKAAGEEEEEELLQDSTKTKRTRKKEGEKVGLHPKPKVQVEEFRNFVNSNRIIEIDLKGGKFTWFSNPRNGFVTRERLDSVLVNWEWKRLYQNVTLTALPAIGFDHCPLVLRLEPREKFERHFKYEAYWEDHEDCEKIIKQGWKKNENKRNKWEKLQEKFKSCKKELEQ</sequence>
<organism evidence="2 3">
    <name type="scientific">Arachis hypogaea</name>
    <name type="common">Peanut</name>
    <dbReference type="NCBI Taxonomy" id="3818"/>
    <lineage>
        <taxon>Eukaryota</taxon>
        <taxon>Viridiplantae</taxon>
        <taxon>Streptophyta</taxon>
        <taxon>Embryophyta</taxon>
        <taxon>Tracheophyta</taxon>
        <taxon>Spermatophyta</taxon>
        <taxon>Magnoliopsida</taxon>
        <taxon>eudicotyledons</taxon>
        <taxon>Gunneridae</taxon>
        <taxon>Pentapetalae</taxon>
        <taxon>rosids</taxon>
        <taxon>fabids</taxon>
        <taxon>Fabales</taxon>
        <taxon>Fabaceae</taxon>
        <taxon>Papilionoideae</taxon>
        <taxon>50 kb inversion clade</taxon>
        <taxon>dalbergioids sensu lato</taxon>
        <taxon>Dalbergieae</taxon>
        <taxon>Pterocarpus clade</taxon>
        <taxon>Arachis</taxon>
    </lineage>
</organism>
<dbReference type="SUPFAM" id="SSF56219">
    <property type="entry name" value="DNase I-like"/>
    <property type="match status" value="1"/>
</dbReference>
<evidence type="ECO:0000313" key="3">
    <source>
        <dbReference type="Proteomes" id="UP000289738"/>
    </source>
</evidence>
<dbReference type="PANTHER" id="PTHR33710">
    <property type="entry name" value="BNAC02G09200D PROTEIN"/>
    <property type="match status" value="1"/>
</dbReference>
<protein>
    <recommendedName>
        <fullName evidence="4">Endonuclease/exonuclease/phosphatase domain-containing protein</fullName>
    </recommendedName>
</protein>
<evidence type="ECO:0008006" key="4">
    <source>
        <dbReference type="Google" id="ProtNLM"/>
    </source>
</evidence>
<evidence type="ECO:0000256" key="1">
    <source>
        <dbReference type="SAM" id="MobiDB-lite"/>
    </source>
</evidence>
<evidence type="ECO:0000313" key="2">
    <source>
        <dbReference type="EMBL" id="RYR61255.1"/>
    </source>
</evidence>
<dbReference type="EMBL" id="SDMP01000004">
    <property type="protein sequence ID" value="RYR61255.1"/>
    <property type="molecule type" value="Genomic_DNA"/>
</dbReference>
<proteinExistence type="predicted"/>
<dbReference type="AlphaFoldDB" id="A0A445DDN3"/>
<name>A0A445DDN3_ARAHY</name>
<dbReference type="InterPro" id="IPR036691">
    <property type="entry name" value="Endo/exonu/phosph_ase_sf"/>
</dbReference>